<proteinExistence type="predicted"/>
<gene>
    <name evidence="1" type="ORF">D9615_003812</name>
</gene>
<evidence type="ECO:0000313" key="1">
    <source>
        <dbReference type="EMBL" id="KAF5383807.1"/>
    </source>
</evidence>
<accession>A0A8H5HIF2</accession>
<dbReference type="InterPro" id="IPR032675">
    <property type="entry name" value="LRR_dom_sf"/>
</dbReference>
<dbReference type="EMBL" id="JAACJP010000006">
    <property type="protein sequence ID" value="KAF5383807.1"/>
    <property type="molecule type" value="Genomic_DNA"/>
</dbReference>
<keyword evidence="2" id="KW-1185">Reference proteome</keyword>
<dbReference type="SUPFAM" id="SSF52047">
    <property type="entry name" value="RNI-like"/>
    <property type="match status" value="1"/>
</dbReference>
<comment type="caution">
    <text evidence="1">The sequence shown here is derived from an EMBL/GenBank/DDBJ whole genome shotgun (WGS) entry which is preliminary data.</text>
</comment>
<dbReference type="Proteomes" id="UP000565441">
    <property type="component" value="Unassembled WGS sequence"/>
</dbReference>
<evidence type="ECO:0000313" key="2">
    <source>
        <dbReference type="Proteomes" id="UP000565441"/>
    </source>
</evidence>
<dbReference type="OrthoDB" id="3543113at2759"/>
<dbReference type="Gene3D" id="3.80.10.10">
    <property type="entry name" value="Ribonuclease Inhibitor"/>
    <property type="match status" value="1"/>
</dbReference>
<name>A0A8H5HIF2_9AGAR</name>
<reference evidence="1 2" key="1">
    <citation type="journal article" date="2020" name="ISME J.">
        <title>Uncovering the hidden diversity of litter-decomposition mechanisms in mushroom-forming fungi.</title>
        <authorList>
            <person name="Floudas D."/>
            <person name="Bentzer J."/>
            <person name="Ahren D."/>
            <person name="Johansson T."/>
            <person name="Persson P."/>
            <person name="Tunlid A."/>
        </authorList>
    </citation>
    <scope>NUCLEOTIDE SEQUENCE [LARGE SCALE GENOMIC DNA]</scope>
    <source>
        <strain evidence="1 2">CBS 661.87</strain>
    </source>
</reference>
<protein>
    <submittedName>
        <fullName evidence="1">Uncharacterized protein</fullName>
    </submittedName>
</protein>
<dbReference type="AlphaFoldDB" id="A0A8H5HIF2"/>
<sequence>MVPVLASHRALAVPEILHYIFLEFGPSEDPGLHFTAVTLSGSSAACQWDGEVYFNPGNRDALAKLARCCKAFADIALEILWKVQTSIVPLLSLVTSFKKRDGSYVRIKLTISGPIANQSIHVHQTFVSKIAGSWKRVELYARRIRCLVVSADAGARKIDDFVFVQLAQLLKEKPLLPLLHTLTYPISAEIFLFVTDHLRRVTINGRSGQRGEAAFLHALLEKAPGVQHIASWTTFLPSSLAILAKFNHLTHLNTGDQAITGLPYLKAVAGFRHLLELHICLPRFPKLTPADRILMPALQTLVISGDDQSIQDTLQCLCNAPLVSLAITYHWSKLPKGSSWDDLWQHRLKPISKWVASLQSLELVDQERDSGDDEALVHSSNFDPLLGIAQLKYFKFTSEATFEFTDSYFLKIAESWPKLQTLLINFRKYEHEPRATYKSLEAFANLCPDLRHLSLRIYLNSGNLHTSPRMILKHGLQRLYITTPMSDSNYFLIARHLVALFPYLQEVDGAEREEEEDEDEEEPPASGFLGDWDAVAAAVRLCQVTIEDHRMRSRAPVIAHSACEVF</sequence>
<organism evidence="1 2">
    <name type="scientific">Tricholomella constricta</name>
    <dbReference type="NCBI Taxonomy" id="117010"/>
    <lineage>
        <taxon>Eukaryota</taxon>
        <taxon>Fungi</taxon>
        <taxon>Dikarya</taxon>
        <taxon>Basidiomycota</taxon>
        <taxon>Agaricomycotina</taxon>
        <taxon>Agaricomycetes</taxon>
        <taxon>Agaricomycetidae</taxon>
        <taxon>Agaricales</taxon>
        <taxon>Tricholomatineae</taxon>
        <taxon>Lyophyllaceae</taxon>
        <taxon>Tricholomella</taxon>
    </lineage>
</organism>